<gene>
    <name evidence="2" type="ORF">Tci_923564</name>
</gene>
<name>A0A699WVH4_TANCI</name>
<feature type="non-terminal residue" evidence="2">
    <location>
        <position position="1"/>
    </location>
</feature>
<feature type="region of interest" description="Disordered" evidence="1">
    <location>
        <begin position="19"/>
        <end position="76"/>
    </location>
</feature>
<protein>
    <submittedName>
        <fullName evidence="2">Uncharacterized protein</fullName>
    </submittedName>
</protein>
<evidence type="ECO:0000256" key="1">
    <source>
        <dbReference type="SAM" id="MobiDB-lite"/>
    </source>
</evidence>
<organism evidence="2">
    <name type="scientific">Tanacetum cinerariifolium</name>
    <name type="common">Dalmatian daisy</name>
    <name type="synonym">Chrysanthemum cinerariifolium</name>
    <dbReference type="NCBI Taxonomy" id="118510"/>
    <lineage>
        <taxon>Eukaryota</taxon>
        <taxon>Viridiplantae</taxon>
        <taxon>Streptophyta</taxon>
        <taxon>Embryophyta</taxon>
        <taxon>Tracheophyta</taxon>
        <taxon>Spermatophyta</taxon>
        <taxon>Magnoliopsida</taxon>
        <taxon>eudicotyledons</taxon>
        <taxon>Gunneridae</taxon>
        <taxon>Pentapetalae</taxon>
        <taxon>asterids</taxon>
        <taxon>campanulids</taxon>
        <taxon>Asterales</taxon>
        <taxon>Asteraceae</taxon>
        <taxon>Asteroideae</taxon>
        <taxon>Anthemideae</taxon>
        <taxon>Anthemidinae</taxon>
        <taxon>Tanacetum</taxon>
    </lineage>
</organism>
<reference evidence="2" key="1">
    <citation type="journal article" date="2019" name="Sci. Rep.">
        <title>Draft genome of Tanacetum cinerariifolium, the natural source of mosquito coil.</title>
        <authorList>
            <person name="Yamashiro T."/>
            <person name="Shiraishi A."/>
            <person name="Satake H."/>
            <person name="Nakayama K."/>
        </authorList>
    </citation>
    <scope>NUCLEOTIDE SEQUENCE</scope>
</reference>
<sequence length="76" mass="7770">VPLGAGRAAAESALALRDCQTSPCGKSGIPAHRETASPAPPRRAAASRAATGSSPAESRRADWPEGRASGFRARRC</sequence>
<comment type="caution">
    <text evidence="2">The sequence shown here is derived from an EMBL/GenBank/DDBJ whole genome shotgun (WGS) entry which is preliminary data.</text>
</comment>
<accession>A0A699WVH4</accession>
<proteinExistence type="predicted"/>
<evidence type="ECO:0000313" key="2">
    <source>
        <dbReference type="EMBL" id="GFD51595.1"/>
    </source>
</evidence>
<dbReference type="EMBL" id="BKCJ011772136">
    <property type="protein sequence ID" value="GFD51595.1"/>
    <property type="molecule type" value="Genomic_DNA"/>
</dbReference>
<feature type="compositionally biased region" description="Low complexity" evidence="1">
    <location>
        <begin position="42"/>
        <end position="56"/>
    </location>
</feature>
<dbReference type="AlphaFoldDB" id="A0A699WVH4"/>